<name>C8WS89_ALIAD</name>
<dbReference type="HOGENOM" id="CLU_066192_4_4_9"/>
<dbReference type="Gene3D" id="1.10.260.40">
    <property type="entry name" value="lambda repressor-like DNA-binding domains"/>
    <property type="match status" value="1"/>
</dbReference>
<evidence type="ECO:0000256" key="1">
    <source>
        <dbReference type="ARBA" id="ARBA00023125"/>
    </source>
</evidence>
<accession>C8WS89</accession>
<dbReference type="KEGG" id="aac:Aaci_0465"/>
<dbReference type="SMART" id="SM00530">
    <property type="entry name" value="HTH_XRE"/>
    <property type="match status" value="1"/>
</dbReference>
<dbReference type="Pfam" id="PF01381">
    <property type="entry name" value="HTH_3"/>
    <property type="match status" value="1"/>
</dbReference>
<dbReference type="eggNOG" id="COG1396">
    <property type="taxonomic scope" value="Bacteria"/>
</dbReference>
<protein>
    <submittedName>
        <fullName evidence="3">Transcriptional regulator, XRE family</fullName>
    </submittedName>
</protein>
<keyword evidence="1" id="KW-0238">DNA-binding</keyword>
<dbReference type="GO" id="GO:0003677">
    <property type="term" value="F:DNA binding"/>
    <property type="evidence" value="ECO:0007669"/>
    <property type="project" value="UniProtKB-KW"/>
</dbReference>
<reference evidence="3 4" key="2">
    <citation type="journal article" date="2010" name="Stand. Genomic Sci.">
        <title>Complete genome sequence of Alicyclobacillus acidocaldarius type strain (104-IA).</title>
        <authorList>
            <person name="Mavromatis K."/>
            <person name="Sikorski J."/>
            <person name="Lapidus A."/>
            <person name="Glavina Del Rio T."/>
            <person name="Copeland A."/>
            <person name="Tice H."/>
            <person name="Cheng J.F."/>
            <person name="Lucas S."/>
            <person name="Chen F."/>
            <person name="Nolan M."/>
            <person name="Bruce D."/>
            <person name="Goodwin L."/>
            <person name="Pitluck S."/>
            <person name="Ivanova N."/>
            <person name="Ovchinnikova G."/>
            <person name="Pati A."/>
            <person name="Chen A."/>
            <person name="Palaniappan K."/>
            <person name="Land M."/>
            <person name="Hauser L."/>
            <person name="Chang Y.J."/>
            <person name="Jeffries C.D."/>
            <person name="Chain P."/>
            <person name="Meincke L."/>
            <person name="Sims D."/>
            <person name="Chertkov O."/>
            <person name="Han C."/>
            <person name="Brettin T."/>
            <person name="Detter J.C."/>
            <person name="Wahrenburg C."/>
            <person name="Rohde M."/>
            <person name="Pukall R."/>
            <person name="Goker M."/>
            <person name="Bristow J."/>
            <person name="Eisen J.A."/>
            <person name="Markowitz V."/>
            <person name="Hugenholtz P."/>
            <person name="Klenk H.P."/>
            <person name="Kyrpides N.C."/>
        </authorList>
    </citation>
    <scope>NUCLEOTIDE SEQUENCE [LARGE SCALE GENOMIC DNA]</scope>
    <source>
        <strain evidence="4">ATCC 27009 / DSM 446 / BCRC 14685 / JCM 5260 / KCTC 1825 / NBRC 15652 / NCIMB 11725 / NRRL B-14509 / 104-IA</strain>
    </source>
</reference>
<dbReference type="Proteomes" id="UP000001917">
    <property type="component" value="Chromosome"/>
</dbReference>
<reference evidence="4" key="1">
    <citation type="submission" date="2009-09" db="EMBL/GenBank/DDBJ databases">
        <title>The complete chromosome of Alicyclobacillus acidocaldarius subsp. acidocaldarius DSM 446.</title>
        <authorList>
            <consortium name="US DOE Joint Genome Institute (JGI-PGF)"/>
            <person name="Lucas S."/>
            <person name="Copeland A."/>
            <person name="Lapidus A."/>
            <person name="Glavina del Rio T."/>
            <person name="Dalin E."/>
            <person name="Tice H."/>
            <person name="Bruce D."/>
            <person name="Goodwin L."/>
            <person name="Pitluck S."/>
            <person name="Kyrpides N."/>
            <person name="Mavromatis K."/>
            <person name="Ivanova N."/>
            <person name="Ovchinnikova G."/>
            <person name="Chertkov O."/>
            <person name="Sims D."/>
            <person name="Brettin T."/>
            <person name="Detter J.C."/>
            <person name="Han C."/>
            <person name="Larimer F."/>
            <person name="Land M."/>
            <person name="Hauser L."/>
            <person name="Markowitz V."/>
            <person name="Cheng J.-F."/>
            <person name="Hugenholtz P."/>
            <person name="Woyke T."/>
            <person name="Wu D."/>
            <person name="Pukall R."/>
            <person name="Klenk H.-P."/>
            <person name="Eisen J.A."/>
        </authorList>
    </citation>
    <scope>NUCLEOTIDE SEQUENCE [LARGE SCALE GENOMIC DNA]</scope>
    <source>
        <strain evidence="4">ATCC 27009 / DSM 446 / BCRC 14685 / JCM 5260 / KCTC 1825 / NBRC 15652 / NCIMB 11725 / NRRL B-14509 / 104-IA</strain>
    </source>
</reference>
<dbReference type="PROSITE" id="PS50943">
    <property type="entry name" value="HTH_CROC1"/>
    <property type="match status" value="1"/>
</dbReference>
<gene>
    <name evidence="3" type="ordered locus">Aaci_0465</name>
</gene>
<evidence type="ECO:0000313" key="4">
    <source>
        <dbReference type="Proteomes" id="UP000001917"/>
    </source>
</evidence>
<evidence type="ECO:0000259" key="2">
    <source>
        <dbReference type="PROSITE" id="PS50943"/>
    </source>
</evidence>
<proteinExistence type="predicted"/>
<dbReference type="CDD" id="cd00093">
    <property type="entry name" value="HTH_XRE"/>
    <property type="match status" value="1"/>
</dbReference>
<dbReference type="InterPro" id="IPR010982">
    <property type="entry name" value="Lambda_DNA-bd_dom_sf"/>
</dbReference>
<dbReference type="InterPro" id="IPR001387">
    <property type="entry name" value="Cro/C1-type_HTH"/>
</dbReference>
<evidence type="ECO:0000313" key="3">
    <source>
        <dbReference type="EMBL" id="ACV57523.1"/>
    </source>
</evidence>
<organism evidence="3 4">
    <name type="scientific">Alicyclobacillus acidocaldarius subsp. acidocaldarius (strain ATCC 27009 / DSM 446 / BCRC 14685 / JCM 5260 / KCTC 1825 / NBRC 15652 / NCIMB 11725 / NRRL B-14509 / 104-IA)</name>
    <name type="common">Bacillus acidocaldarius</name>
    <dbReference type="NCBI Taxonomy" id="521098"/>
    <lineage>
        <taxon>Bacteria</taxon>
        <taxon>Bacillati</taxon>
        <taxon>Bacillota</taxon>
        <taxon>Bacilli</taxon>
        <taxon>Bacillales</taxon>
        <taxon>Alicyclobacillaceae</taxon>
        <taxon>Alicyclobacillus</taxon>
    </lineage>
</organism>
<dbReference type="EMBL" id="CP001727">
    <property type="protein sequence ID" value="ACV57523.1"/>
    <property type="molecule type" value="Genomic_DNA"/>
</dbReference>
<dbReference type="PANTHER" id="PTHR46558:SF11">
    <property type="entry name" value="HTH-TYPE TRANSCRIPTIONAL REGULATOR XRE"/>
    <property type="match status" value="1"/>
</dbReference>
<dbReference type="RefSeq" id="WP_012809889.1">
    <property type="nucleotide sequence ID" value="NC_013205.1"/>
</dbReference>
<keyword evidence="4" id="KW-1185">Reference proteome</keyword>
<dbReference type="AlphaFoldDB" id="C8WS89"/>
<dbReference type="PANTHER" id="PTHR46558">
    <property type="entry name" value="TRACRIPTIONAL REGULATORY PROTEIN-RELATED-RELATED"/>
    <property type="match status" value="1"/>
</dbReference>
<dbReference type="SUPFAM" id="SSF47413">
    <property type="entry name" value="lambda repressor-like DNA-binding domains"/>
    <property type="match status" value="1"/>
</dbReference>
<dbReference type="STRING" id="521098.Aaci_0465"/>
<feature type="domain" description="HTH cro/C1-type" evidence="2">
    <location>
        <begin position="9"/>
        <end position="63"/>
    </location>
</feature>
<sequence>MMMTFGERLAQLRRSKGLSQYALAEQLKMTRGQIANYEQGTREPDIETLKKLADFFDVSIDFLVLGKPNVSDFNGLTNEVKRTLEALSQMSVEKQQEVADFAEYLRSKEEQPVVEYDVREIAANMEKALYAHGDEDLIQHFEEIMRRVIRRYDERASQDQQNR</sequence>